<dbReference type="SUPFAM" id="SSF51206">
    <property type="entry name" value="cAMP-binding domain-like"/>
    <property type="match status" value="1"/>
</dbReference>
<organism evidence="1 2">
    <name type="scientific">Parapedobacter deserti</name>
    <dbReference type="NCBI Taxonomy" id="1912957"/>
    <lineage>
        <taxon>Bacteria</taxon>
        <taxon>Pseudomonadati</taxon>
        <taxon>Bacteroidota</taxon>
        <taxon>Sphingobacteriia</taxon>
        <taxon>Sphingobacteriales</taxon>
        <taxon>Sphingobacteriaceae</taxon>
        <taxon>Parapedobacter</taxon>
    </lineage>
</organism>
<dbReference type="RefSeq" id="WP_379021324.1">
    <property type="nucleotide sequence ID" value="NZ_JBHRTA010000022.1"/>
</dbReference>
<gene>
    <name evidence="1" type="ORF">ACFOET_07975</name>
</gene>
<dbReference type="Proteomes" id="UP001595526">
    <property type="component" value="Unassembled WGS sequence"/>
</dbReference>
<keyword evidence="2" id="KW-1185">Reference proteome</keyword>
<dbReference type="Gene3D" id="2.60.120.10">
    <property type="entry name" value="Jelly Rolls"/>
    <property type="match status" value="1"/>
</dbReference>
<protein>
    <submittedName>
        <fullName evidence="1">Crp/Fnr family transcriptional regulator</fullName>
    </submittedName>
</protein>
<dbReference type="InterPro" id="IPR018490">
    <property type="entry name" value="cNMP-bd_dom_sf"/>
</dbReference>
<dbReference type="EMBL" id="JBHRTA010000022">
    <property type="protein sequence ID" value="MFC3197548.1"/>
    <property type="molecule type" value="Genomic_DNA"/>
</dbReference>
<accession>A0ABV7JL47</accession>
<reference evidence="2" key="1">
    <citation type="journal article" date="2019" name="Int. J. Syst. Evol. Microbiol.">
        <title>The Global Catalogue of Microorganisms (GCM) 10K type strain sequencing project: providing services to taxonomists for standard genome sequencing and annotation.</title>
        <authorList>
            <consortium name="The Broad Institute Genomics Platform"/>
            <consortium name="The Broad Institute Genome Sequencing Center for Infectious Disease"/>
            <person name="Wu L."/>
            <person name="Ma J."/>
        </authorList>
    </citation>
    <scope>NUCLEOTIDE SEQUENCE [LARGE SCALE GENOMIC DNA]</scope>
    <source>
        <strain evidence="2">KCTC 52416</strain>
    </source>
</reference>
<dbReference type="InterPro" id="IPR014710">
    <property type="entry name" value="RmlC-like_jellyroll"/>
</dbReference>
<evidence type="ECO:0000313" key="2">
    <source>
        <dbReference type="Proteomes" id="UP001595526"/>
    </source>
</evidence>
<evidence type="ECO:0000313" key="1">
    <source>
        <dbReference type="EMBL" id="MFC3197548.1"/>
    </source>
</evidence>
<name>A0ABV7JL47_9SPHI</name>
<proteinExistence type="predicted"/>
<sequence length="216" mass="24916">MNTQVLDFFIEQLIANCDALNSFNSEIVVLLTPLLRKEHSTAARQLILKDHIPRKLYIKLSGFAMGSRESFRNLFPVAPYLWLKPALMTDWRALLKKKPARFDISVEQHTDVYSLSLADIKLLIERVPEVKTALRTLMKKQNIYLNSYDRNLHQYEAQERYAHMVEDFGDLLDSIPKKHRAAYVGIAPGSLSRILREMKGNNPTPPRHPLSMLLAF</sequence>
<comment type="caution">
    <text evidence="1">The sequence shown here is derived from an EMBL/GenBank/DDBJ whole genome shotgun (WGS) entry which is preliminary data.</text>
</comment>